<dbReference type="EMBL" id="VSSQ01008625">
    <property type="protein sequence ID" value="MPM39399.1"/>
    <property type="molecule type" value="Genomic_DNA"/>
</dbReference>
<proteinExistence type="predicted"/>
<comment type="caution">
    <text evidence="1">The sequence shown here is derived from an EMBL/GenBank/DDBJ whole genome shotgun (WGS) entry which is preliminary data.</text>
</comment>
<protein>
    <submittedName>
        <fullName evidence="1">Uncharacterized protein</fullName>
    </submittedName>
</protein>
<gene>
    <name evidence="1" type="ORF">SDC9_86032</name>
</gene>
<organism evidence="1">
    <name type="scientific">bioreactor metagenome</name>
    <dbReference type="NCBI Taxonomy" id="1076179"/>
    <lineage>
        <taxon>unclassified sequences</taxon>
        <taxon>metagenomes</taxon>
        <taxon>ecological metagenomes</taxon>
    </lineage>
</organism>
<sequence>MARQLHVVGLRPDRWVELVTGQVVRRPPGVRGQVQGHLLGVGREVVEAQHRLVRVVAQEGEDRGVGPAQVGEAAGAEDRVGPPDHQHRPHPLEQRTGVHQLRLDVDQRPVVLGVDDQREVELGLAGGGEAGPRRVAPLHRRPDAVAVVQPDVVAHADLVAVVEARGPGQREQQGVQQPDPGVVAVDQGGEPAADTDVAAHPWVGRVLRPHVLAVLVGDHLQGELVVVAQEGTPLAALGDGRGVGEDVGDAGPVGLPQAHVEPGHHREMEGHLALVPVAEVLDHVMGPLVRLAEQQRAGVVVVELLADRLEQVMGAGQVLAVRPVGLDQVGHRVESETVDAQVGPEPQRRQHLVQHPGIVEVEVGLVAVEAVPEVLPAHLVVAPVGLLGVDEDDPGVEVRVGLVAPHVVVAVRAVRVAPGLLEPRMTVRGVVHHEVDDDPDAPLVGLRHEAAEIRQGAELGHDVAVVRDVVPAVGQRGGEERRQPQAVDPQPLEVVEAVREPRQIADPVTVGIGEIADHHLVEHGSAEPLRVGRRRHRARSVPVRFGRDHRQYVGGLLGGEPDEVVGPPVVLLAGQLVADPQLVALAEPEDPHVEVDGRLLGVLGVEVHRDDDGVLPVRRRGLLDVRDHLRVLRVLEADVA</sequence>
<name>A0A644ZF42_9ZZZZ</name>
<dbReference type="AlphaFoldDB" id="A0A644ZF42"/>
<dbReference type="AntiFam" id="ANF00194">
    <property type="entry name" value="Shadow ORF (opposite ams)"/>
</dbReference>
<accession>A0A644ZF42</accession>
<reference evidence="1" key="1">
    <citation type="submission" date="2019-08" db="EMBL/GenBank/DDBJ databases">
        <authorList>
            <person name="Kucharzyk K."/>
            <person name="Murdoch R.W."/>
            <person name="Higgins S."/>
            <person name="Loffler F."/>
        </authorList>
    </citation>
    <scope>NUCLEOTIDE SEQUENCE</scope>
</reference>
<evidence type="ECO:0000313" key="1">
    <source>
        <dbReference type="EMBL" id="MPM39399.1"/>
    </source>
</evidence>